<dbReference type="InterPro" id="IPR005055">
    <property type="entry name" value="A10/PebIII"/>
</dbReference>
<dbReference type="Gene3D" id="1.10.2080.10">
    <property type="entry name" value="Insect odorant-binding protein A10/Ejaculatory bulb-specific protein 3"/>
    <property type="match status" value="1"/>
</dbReference>
<sequence>MLSEIILSCLVTFRITSAEPTIAGIDRTMSDGVRSMGYNVMYGDEDFTVLNSVIDEVERKASKAKINLNELIQPLPAMDVKCLMSADHYCSKDMKETKSVIIQAIKDDCKDCSTPQKENAGRVIAAMMAHDPTSWKLFLTRYDGIKKIQRIMG</sequence>
<dbReference type="InterPro" id="IPR036682">
    <property type="entry name" value="OS_D_A10/PebIII_sf"/>
</dbReference>
<feature type="signal peptide" evidence="1">
    <location>
        <begin position="1"/>
        <end position="18"/>
    </location>
</feature>
<dbReference type="SUPFAM" id="SSF100910">
    <property type="entry name" value="Chemosensory protein Csp2"/>
    <property type="match status" value="1"/>
</dbReference>
<dbReference type="AlphaFoldDB" id="A0A5J6K996"/>
<organism evidence="2">
    <name type="scientific">Grapholita molesta</name>
    <name type="common">Oriental fruit moth</name>
    <name type="synonym">Cydia molesta</name>
    <dbReference type="NCBI Taxonomy" id="192188"/>
    <lineage>
        <taxon>Eukaryota</taxon>
        <taxon>Metazoa</taxon>
        <taxon>Ecdysozoa</taxon>
        <taxon>Arthropoda</taxon>
        <taxon>Hexapoda</taxon>
        <taxon>Insecta</taxon>
        <taxon>Pterygota</taxon>
        <taxon>Neoptera</taxon>
        <taxon>Endopterygota</taxon>
        <taxon>Lepidoptera</taxon>
        <taxon>Glossata</taxon>
        <taxon>Ditrysia</taxon>
        <taxon>Tortricoidea</taxon>
        <taxon>Tortricidae</taxon>
        <taxon>Olethreutinae</taxon>
        <taxon>Grapholitini</taxon>
        <taxon>Grapholita</taxon>
    </lineage>
</organism>
<feature type="chain" id="PRO_5023860825" evidence="1">
    <location>
        <begin position="19"/>
        <end position="153"/>
    </location>
</feature>
<keyword evidence="1" id="KW-0732">Signal</keyword>
<reference evidence="2" key="1">
    <citation type="submission" date="2019-03" db="EMBL/GenBank/DDBJ databases">
        <title>Molecular and Functional Characterization of Chemosensory Proteins From the Oriental Fruit Moth Grapholita molesta (Busck) (Lepidoptera: Tortricidae).</title>
        <authorList>
            <person name="Li G."/>
        </authorList>
    </citation>
    <scope>NUCLEOTIDE SEQUENCE</scope>
</reference>
<dbReference type="EMBL" id="MK640204">
    <property type="protein sequence ID" value="QEV81554.1"/>
    <property type="molecule type" value="mRNA"/>
</dbReference>
<dbReference type="Pfam" id="PF03392">
    <property type="entry name" value="OS-D"/>
    <property type="match status" value="1"/>
</dbReference>
<proteinExistence type="evidence at transcript level"/>
<name>A0A5J6K996_GRAMO</name>
<evidence type="ECO:0000313" key="2">
    <source>
        <dbReference type="EMBL" id="QEV81554.1"/>
    </source>
</evidence>
<protein>
    <submittedName>
        <fullName evidence="2">Chemosensory protein 12</fullName>
    </submittedName>
</protein>
<accession>A0A5J6K996</accession>
<evidence type="ECO:0000256" key="1">
    <source>
        <dbReference type="SAM" id="SignalP"/>
    </source>
</evidence>